<dbReference type="GeneID" id="84230877"/>
<reference evidence="2" key="1">
    <citation type="submission" date="2023-08" db="EMBL/GenBank/DDBJ databases">
        <title>Methanolobus mangrovi sp. nov. and Methanolobus sediminis sp. nov, two novel methylotrophic methanogens isolated from mangrove sediments in China.</title>
        <authorList>
            <person name="Zhou J."/>
        </authorList>
    </citation>
    <scope>NUCLEOTIDE SEQUENCE</scope>
    <source>
        <strain evidence="2">FTZ2</strain>
    </source>
</reference>
<feature type="transmembrane region" description="Helical" evidence="1">
    <location>
        <begin position="136"/>
        <end position="159"/>
    </location>
</feature>
<dbReference type="Proteomes" id="UP001183006">
    <property type="component" value="Chromosome"/>
</dbReference>
<evidence type="ECO:0008006" key="4">
    <source>
        <dbReference type="Google" id="ProtNLM"/>
    </source>
</evidence>
<keyword evidence="1" id="KW-1133">Transmembrane helix</keyword>
<dbReference type="AlphaFoldDB" id="A0AA51YGI3"/>
<evidence type="ECO:0000313" key="3">
    <source>
        <dbReference type="Proteomes" id="UP001183006"/>
    </source>
</evidence>
<sequence length="218" mass="24166">MGLSDYIGRYWVGAEAIYAVILAMTFTSVLRTYIATSDASHFPLVYSALFCCIAWGIADGSFYVWERKYNLRMENDIIDMCRSKREKDAAISLIGEQLGNTILSNIAADKRQKLYSGLVLHLAAAGRKEAVSAGDILNIILGTTLVSTVAGLTIILPFFLIEDMYFALTISNWLGISLLFVIGYYRTYEKDFFERLRSGFITAVIGMMIAAITVMLGG</sequence>
<keyword evidence="3" id="KW-1185">Reference proteome</keyword>
<feature type="transmembrane region" description="Helical" evidence="1">
    <location>
        <begin position="46"/>
        <end position="65"/>
    </location>
</feature>
<proteinExistence type="predicted"/>
<keyword evidence="1" id="KW-0812">Transmembrane</keyword>
<organism evidence="2 3">
    <name type="scientific">Methanolobus mangrovi</name>
    <dbReference type="NCBI Taxonomy" id="3072977"/>
    <lineage>
        <taxon>Archaea</taxon>
        <taxon>Methanobacteriati</taxon>
        <taxon>Methanobacteriota</taxon>
        <taxon>Stenosarchaea group</taxon>
        <taxon>Methanomicrobia</taxon>
        <taxon>Methanosarcinales</taxon>
        <taxon>Methanosarcinaceae</taxon>
        <taxon>Methanolobus</taxon>
    </lineage>
</organism>
<gene>
    <name evidence="2" type="ORF">RE476_12010</name>
</gene>
<accession>A0AA51YGI3</accession>
<feature type="transmembrane region" description="Helical" evidence="1">
    <location>
        <begin position="197"/>
        <end position="217"/>
    </location>
</feature>
<feature type="transmembrane region" description="Helical" evidence="1">
    <location>
        <begin position="12"/>
        <end position="34"/>
    </location>
</feature>
<protein>
    <recommendedName>
        <fullName evidence="4">VIT family protein</fullName>
    </recommendedName>
</protein>
<name>A0AA51YGI3_9EURY</name>
<feature type="transmembrane region" description="Helical" evidence="1">
    <location>
        <begin position="165"/>
        <end position="185"/>
    </location>
</feature>
<dbReference type="EMBL" id="CP133594">
    <property type="protein sequence ID" value="WMW22081.1"/>
    <property type="molecule type" value="Genomic_DNA"/>
</dbReference>
<dbReference type="KEGG" id="mmav:RE476_12010"/>
<keyword evidence="1" id="KW-0472">Membrane</keyword>
<dbReference type="RefSeq" id="WP_309307874.1">
    <property type="nucleotide sequence ID" value="NZ_CP133594.1"/>
</dbReference>
<evidence type="ECO:0000256" key="1">
    <source>
        <dbReference type="SAM" id="Phobius"/>
    </source>
</evidence>
<evidence type="ECO:0000313" key="2">
    <source>
        <dbReference type="EMBL" id="WMW22081.1"/>
    </source>
</evidence>